<keyword evidence="1" id="KW-0812">Transmembrane</keyword>
<evidence type="ECO:0000313" key="3">
    <source>
        <dbReference type="Proteomes" id="UP001177769"/>
    </source>
</evidence>
<accession>A0AA95NM09</accession>
<sequence>MTSSDYVALFALGVSAAALFITYRFNERQKKFFENQELLNRTLQRKEDAEVKASRQAELDANFLKIGTGYRLRVFNRGKAAARHVRVEFADESSADDFISSDVERKFPLEVMQPHGSVDLIAAVSMDCASKYSIRLLWEDDHSSSNERMVYPTI</sequence>
<keyword evidence="3" id="KW-1185">Reference proteome</keyword>
<feature type="transmembrane region" description="Helical" evidence="1">
    <location>
        <begin position="6"/>
        <end position="25"/>
    </location>
</feature>
<keyword evidence="1" id="KW-0472">Membrane</keyword>
<keyword evidence="1" id="KW-1133">Transmembrane helix</keyword>
<evidence type="ECO:0000256" key="1">
    <source>
        <dbReference type="SAM" id="Phobius"/>
    </source>
</evidence>
<proteinExistence type="predicted"/>
<gene>
    <name evidence="2" type="ORF">PFX98_01290</name>
</gene>
<name>A0AA95NM09_9BURK</name>
<evidence type="ECO:0000313" key="2">
    <source>
        <dbReference type="EMBL" id="WIT12266.1"/>
    </source>
</evidence>
<dbReference type="Proteomes" id="UP001177769">
    <property type="component" value="Chromosome"/>
</dbReference>
<dbReference type="EMBL" id="CP116346">
    <property type="protein sequence ID" value="WIT12266.1"/>
    <property type="molecule type" value="Genomic_DNA"/>
</dbReference>
<reference evidence="2" key="1">
    <citation type="submission" date="2023-01" db="EMBL/GenBank/DDBJ databases">
        <title>Whole genome sequence of Paucibacter sp. S2-9 isolated from pond sediment.</title>
        <authorList>
            <person name="Jung J.Y."/>
        </authorList>
    </citation>
    <scope>NUCLEOTIDE SEQUENCE</scope>
    <source>
        <strain evidence="2">S2-9</strain>
    </source>
</reference>
<organism evidence="2 3">
    <name type="scientific">Paucibacter sediminis</name>
    <dbReference type="NCBI Taxonomy" id="3019553"/>
    <lineage>
        <taxon>Bacteria</taxon>
        <taxon>Pseudomonadati</taxon>
        <taxon>Pseudomonadota</taxon>
        <taxon>Betaproteobacteria</taxon>
        <taxon>Burkholderiales</taxon>
        <taxon>Sphaerotilaceae</taxon>
        <taxon>Roseateles</taxon>
    </lineage>
</organism>
<protein>
    <submittedName>
        <fullName evidence="2">Uncharacterized protein</fullName>
    </submittedName>
</protein>
<dbReference type="KEGG" id="pais:PFX98_01290"/>
<dbReference type="AlphaFoldDB" id="A0AA95NM09"/>
<dbReference type="RefSeq" id="WP_285233359.1">
    <property type="nucleotide sequence ID" value="NZ_CP116346.1"/>
</dbReference>